<evidence type="ECO:0000313" key="4">
    <source>
        <dbReference type="EMBL" id="KAF4951713.1"/>
    </source>
</evidence>
<dbReference type="PROSITE" id="PS00463">
    <property type="entry name" value="ZN2_CY6_FUNGAL_1"/>
    <property type="match status" value="1"/>
</dbReference>
<evidence type="ECO:0000256" key="2">
    <source>
        <dbReference type="SAM" id="MobiDB-lite"/>
    </source>
</evidence>
<name>A0A8H4T5P7_9HYPO</name>
<keyword evidence="1" id="KW-0539">Nucleus</keyword>
<feature type="compositionally biased region" description="Low complexity" evidence="2">
    <location>
        <begin position="54"/>
        <end position="71"/>
    </location>
</feature>
<dbReference type="EMBL" id="JABEXW010000906">
    <property type="protein sequence ID" value="KAF4951713.1"/>
    <property type="molecule type" value="Genomic_DNA"/>
</dbReference>
<dbReference type="Proteomes" id="UP000622797">
    <property type="component" value="Unassembled WGS sequence"/>
</dbReference>
<keyword evidence="5" id="KW-1185">Reference proteome</keyword>
<proteinExistence type="predicted"/>
<dbReference type="InterPro" id="IPR001138">
    <property type="entry name" value="Zn2Cys6_DnaBD"/>
</dbReference>
<dbReference type="PANTHER" id="PTHR47657:SF14">
    <property type="entry name" value="ZN(2)-C6 FUNGAL-TYPE DOMAIN-CONTAINING PROTEIN"/>
    <property type="match status" value="1"/>
</dbReference>
<dbReference type="PROSITE" id="PS50048">
    <property type="entry name" value="ZN2_CY6_FUNGAL_2"/>
    <property type="match status" value="1"/>
</dbReference>
<dbReference type="InterPro" id="IPR052400">
    <property type="entry name" value="Zn2-C6_fungal_TF"/>
</dbReference>
<dbReference type="GO" id="GO:0000981">
    <property type="term" value="F:DNA-binding transcription factor activity, RNA polymerase II-specific"/>
    <property type="evidence" value="ECO:0007669"/>
    <property type="project" value="InterPro"/>
</dbReference>
<reference evidence="4" key="1">
    <citation type="journal article" date="2020" name="BMC Genomics">
        <title>Correction to: Identification and distribution of gene clusters required for synthesis of sphingolipid metabolism inhibitors in diverse species of the filamentous fungus Fusarium.</title>
        <authorList>
            <person name="Kim H.S."/>
            <person name="Lohmar J.M."/>
            <person name="Busman M."/>
            <person name="Brown D.W."/>
            <person name="Naumann T.A."/>
            <person name="Divon H.H."/>
            <person name="Lysoe E."/>
            <person name="Uhlig S."/>
            <person name="Proctor R.H."/>
        </authorList>
    </citation>
    <scope>NUCLEOTIDE SEQUENCE</scope>
    <source>
        <strain evidence="4">NRRL 20472</strain>
    </source>
</reference>
<dbReference type="SUPFAM" id="SSF57701">
    <property type="entry name" value="Zn2/Cys6 DNA-binding domain"/>
    <property type="match status" value="1"/>
</dbReference>
<comment type="caution">
    <text evidence="4">The sequence shown here is derived from an EMBL/GenBank/DDBJ whole genome shotgun (WGS) entry which is preliminary data.</text>
</comment>
<feature type="domain" description="Zn(2)-C6 fungal-type" evidence="3">
    <location>
        <begin position="12"/>
        <end position="42"/>
    </location>
</feature>
<dbReference type="Pfam" id="PF11951">
    <property type="entry name" value="Fungal_trans_2"/>
    <property type="match status" value="1"/>
</dbReference>
<dbReference type="PANTHER" id="PTHR47657">
    <property type="entry name" value="STEROL REGULATORY ELEMENT-BINDING PROTEIN ECM22"/>
    <property type="match status" value="1"/>
</dbReference>
<dbReference type="AlphaFoldDB" id="A0A8H4T5P7"/>
<reference evidence="4" key="2">
    <citation type="submission" date="2020-05" db="EMBL/GenBank/DDBJ databases">
        <authorList>
            <person name="Kim H.-S."/>
            <person name="Proctor R.H."/>
            <person name="Brown D.W."/>
        </authorList>
    </citation>
    <scope>NUCLEOTIDE SEQUENCE</scope>
    <source>
        <strain evidence="4">NRRL 20472</strain>
    </source>
</reference>
<dbReference type="OrthoDB" id="3546279at2759"/>
<dbReference type="Gene3D" id="4.10.240.10">
    <property type="entry name" value="Zn(2)-C6 fungal-type DNA-binding domain"/>
    <property type="match status" value="1"/>
</dbReference>
<dbReference type="CDD" id="cd12148">
    <property type="entry name" value="fungal_TF_MHR"/>
    <property type="match status" value="1"/>
</dbReference>
<evidence type="ECO:0000256" key="1">
    <source>
        <dbReference type="ARBA" id="ARBA00023242"/>
    </source>
</evidence>
<gene>
    <name evidence="4" type="ORF">FSARC_12836</name>
</gene>
<dbReference type="InterPro" id="IPR021858">
    <property type="entry name" value="Fun_TF"/>
</dbReference>
<accession>A0A8H4T5P7</accession>
<evidence type="ECO:0000313" key="5">
    <source>
        <dbReference type="Proteomes" id="UP000622797"/>
    </source>
</evidence>
<sequence>MPRLYHTKSKTGCTRCRTRRVKCDEVRPTCGGCRKHQVECSYDRVVPVAAPASAQMQTQASASTSTSTSASEGPGTRTVVASSPDHGSIASPTETTSESRQRRHLELRLLHVYMSEICPQLPGTHIPMLEALWIKEVPKLALQNETLLHAILALSCLYLSTEGRDSDPELQIARANYLGAAIEAQQANLSGMTRENADVACFVSTLLAIDAFANLMVRSLSPYEPPFHWLQMSRGLGGVFREATSLLRNDPDAKMRALVVDRSYVNPDLIFNKSNLRGLENLVAFHEGEIQDDSDAEAYEKVACYIGSVVQARKAGEDPRMIVRRLTSFWVLSPTRYIELLQLLRPRAMILLAHFFGLASWVDYIWWIGRSPGREIKAIKNELGAEWQAFMSWPIEQLTRQPYRGNEGNGEASVDGPRS</sequence>
<feature type="region of interest" description="Disordered" evidence="2">
    <location>
        <begin position="54"/>
        <end position="102"/>
    </location>
</feature>
<dbReference type="InterPro" id="IPR036864">
    <property type="entry name" value="Zn2-C6_fun-type_DNA-bd_sf"/>
</dbReference>
<dbReference type="SMART" id="SM00066">
    <property type="entry name" value="GAL4"/>
    <property type="match status" value="1"/>
</dbReference>
<evidence type="ECO:0000259" key="3">
    <source>
        <dbReference type="PROSITE" id="PS50048"/>
    </source>
</evidence>
<dbReference type="CDD" id="cd00067">
    <property type="entry name" value="GAL4"/>
    <property type="match status" value="1"/>
</dbReference>
<dbReference type="Pfam" id="PF00172">
    <property type="entry name" value="Zn_clus"/>
    <property type="match status" value="1"/>
</dbReference>
<organism evidence="4 5">
    <name type="scientific">Fusarium sarcochroum</name>
    <dbReference type="NCBI Taxonomy" id="1208366"/>
    <lineage>
        <taxon>Eukaryota</taxon>
        <taxon>Fungi</taxon>
        <taxon>Dikarya</taxon>
        <taxon>Ascomycota</taxon>
        <taxon>Pezizomycotina</taxon>
        <taxon>Sordariomycetes</taxon>
        <taxon>Hypocreomycetidae</taxon>
        <taxon>Hypocreales</taxon>
        <taxon>Nectriaceae</taxon>
        <taxon>Fusarium</taxon>
        <taxon>Fusarium lateritium species complex</taxon>
    </lineage>
</organism>
<dbReference type="GO" id="GO:0008270">
    <property type="term" value="F:zinc ion binding"/>
    <property type="evidence" value="ECO:0007669"/>
    <property type="project" value="InterPro"/>
</dbReference>
<protein>
    <recommendedName>
        <fullName evidence="3">Zn(2)-C6 fungal-type domain-containing protein</fullName>
    </recommendedName>
</protein>